<dbReference type="PANTHER" id="PTHR34068:SF1">
    <property type="entry name" value="UPF0145 PROTEIN YBJQ"/>
    <property type="match status" value="1"/>
</dbReference>
<protein>
    <recommendedName>
        <fullName evidence="2">UPF0145 protein QQX10_10670</fullName>
    </recommendedName>
</protein>
<dbReference type="HAMAP" id="MF_00338">
    <property type="entry name" value="UPF0145"/>
    <property type="match status" value="1"/>
</dbReference>
<proteinExistence type="inferred from homology"/>
<dbReference type="InterPro" id="IPR002765">
    <property type="entry name" value="UPF0145_YbjQ-like"/>
</dbReference>
<evidence type="ECO:0000313" key="3">
    <source>
        <dbReference type="EMBL" id="MDN4488630.1"/>
    </source>
</evidence>
<dbReference type="PANTHER" id="PTHR34068">
    <property type="entry name" value="UPF0145 PROTEIN YBJQ"/>
    <property type="match status" value="1"/>
</dbReference>
<dbReference type="Pfam" id="PF01906">
    <property type="entry name" value="YbjQ_1"/>
    <property type="match status" value="1"/>
</dbReference>
<comment type="caution">
    <text evidence="3">The sequence shown here is derived from an EMBL/GenBank/DDBJ whole genome shotgun (WGS) entry which is preliminary data.</text>
</comment>
<dbReference type="SUPFAM" id="SSF117782">
    <property type="entry name" value="YbjQ-like"/>
    <property type="match status" value="1"/>
</dbReference>
<accession>A0AAW7M9K0</accession>
<dbReference type="RefSeq" id="WP_301120735.1">
    <property type="nucleotide sequence ID" value="NZ_JAUHPX010000006.1"/>
</dbReference>
<dbReference type="EMBL" id="JAUHPX010000006">
    <property type="protein sequence ID" value="MDN4488630.1"/>
    <property type="molecule type" value="Genomic_DNA"/>
</dbReference>
<gene>
    <name evidence="3" type="ORF">QQX10_10670</name>
</gene>
<keyword evidence="4" id="KW-1185">Reference proteome</keyword>
<sequence>MIVTTTDSVEGQSVVRYLRPVAAQVVAGTNFVSDIFAGFSDAFGGRSQTYESYMASMYSQVTDELESSAAKLGANAVLAVRYNLDSISGKSMQMFMVQAVGTAVVVATPEEVELEAARQAQLEAQRQAELDERRGRIEAAAEGLAGLLSDPVLAREAADVLRMYGKDVCAGFLIRRAGELGFPDFQITAGELPDSL</sequence>
<comment type="similarity">
    <text evidence="1 2">Belongs to the UPF0145 family.</text>
</comment>
<dbReference type="InterPro" id="IPR035439">
    <property type="entry name" value="UPF0145_dom_sf"/>
</dbReference>
<evidence type="ECO:0000313" key="4">
    <source>
        <dbReference type="Proteomes" id="UP001172737"/>
    </source>
</evidence>
<dbReference type="AlphaFoldDB" id="A0AAW7M9K0"/>
<organism evidence="3 4">
    <name type="scientific">Demequina lignilytica</name>
    <dbReference type="NCBI Taxonomy" id="3051663"/>
    <lineage>
        <taxon>Bacteria</taxon>
        <taxon>Bacillati</taxon>
        <taxon>Actinomycetota</taxon>
        <taxon>Actinomycetes</taxon>
        <taxon>Micrococcales</taxon>
        <taxon>Demequinaceae</taxon>
        <taxon>Demequina</taxon>
    </lineage>
</organism>
<reference evidence="3" key="1">
    <citation type="submission" date="2023-06" db="EMBL/GenBank/DDBJ databases">
        <title>Sysu t00039.</title>
        <authorList>
            <person name="Gao L."/>
            <person name="Fang B.-Z."/>
            <person name="Li W.-J."/>
        </authorList>
    </citation>
    <scope>NUCLEOTIDE SEQUENCE</scope>
    <source>
        <strain evidence="3">SYSU T00039</strain>
    </source>
</reference>
<name>A0AAW7M9K0_9MICO</name>
<dbReference type="Proteomes" id="UP001172737">
    <property type="component" value="Unassembled WGS sequence"/>
</dbReference>
<dbReference type="Gene3D" id="3.30.110.70">
    <property type="entry name" value="Hypothetical protein apc22750. Chain B"/>
    <property type="match status" value="1"/>
</dbReference>
<evidence type="ECO:0000256" key="1">
    <source>
        <dbReference type="ARBA" id="ARBA00010751"/>
    </source>
</evidence>
<evidence type="ECO:0000256" key="2">
    <source>
        <dbReference type="HAMAP-Rule" id="MF_00338"/>
    </source>
</evidence>